<sequence length="569" mass="63951">MILPLLVCCLSVSVVAQQANHDWVDPYDMINYDANTKTMRKPVQPSSHDKKPTNQANEERNPFDRINYDSSTGTMRETTQIEDQKKTNFVYSQESTCNPVFKRFLRRLLKEITRVGLPSDSTEVIYDTKIKLSKQAVTEIQSFLEGEDGSKTGALDSAISQLLVDLKLHDHVTVIWRFEDTFGVELDTVIKIMLFILLVVVIVCTNLWSTISWFMCFRRLFAVCVFVSIIWNWFYLYKIAFAEHQNNLVKMDSFNAKCTGVKRIDWSDSLKEWLRSTWTLQGDPCQKYYEVLMVNPVLLVPPTKAISVTFTTFFTEPLKHIGQGISEFLRALLKDLPVTLQIPVLIVISIAIVICVYVSVQSTFQYGIRAPLRRPGGDPPPQVLEQPPPQRLGIEQVHNVAGGDGQAHQPVNINAHNPAQIQAPQHHTSDNGQLPKIQVHQMRPLSARPEVETLRRAEDGTDAKRRGKKLQNLNVPTVPDSENQQETEQLEGATAGRVAADTVKTKSNESDTSESNKKAKEDETKLPQDEPSINGAEGKQTQSEVQQLGASNNQVETVGTSVEETAPEP</sequence>
<feature type="region of interest" description="Disordered" evidence="7">
    <location>
        <begin position="442"/>
        <end position="569"/>
    </location>
</feature>
<comment type="similarity">
    <text evidence="2">Belongs to the chloride channel MCLC family.</text>
</comment>
<evidence type="ECO:0000256" key="2">
    <source>
        <dbReference type="ARBA" id="ARBA00005944"/>
    </source>
</evidence>
<evidence type="ECO:0000313" key="10">
    <source>
        <dbReference type="Ensembl" id="ENSGWIP00000054745.1"/>
    </source>
</evidence>
<dbReference type="InterPro" id="IPR009231">
    <property type="entry name" value="Chloride_chnl_CLIC-like"/>
</dbReference>
<feature type="transmembrane region" description="Helical" evidence="8">
    <location>
        <begin position="189"/>
        <end position="208"/>
    </location>
</feature>
<reference evidence="10" key="1">
    <citation type="submission" date="2020-06" db="EMBL/GenBank/DDBJ databases">
        <authorList>
            <consortium name="Wellcome Sanger Institute Data Sharing"/>
        </authorList>
    </citation>
    <scope>NUCLEOTIDE SEQUENCE [LARGE SCALE GENOMIC DNA]</scope>
</reference>
<dbReference type="Proteomes" id="UP000694680">
    <property type="component" value="Chromosome 4"/>
</dbReference>
<dbReference type="GO" id="GO:0005254">
    <property type="term" value="F:chloride channel activity"/>
    <property type="evidence" value="ECO:0007669"/>
    <property type="project" value="TreeGrafter"/>
</dbReference>
<name>A0A8C5NGZ9_GOUWI</name>
<organism evidence="10 11">
    <name type="scientific">Gouania willdenowi</name>
    <name type="common">Blunt-snouted clingfish</name>
    <name type="synonym">Lepadogaster willdenowi</name>
    <dbReference type="NCBI Taxonomy" id="441366"/>
    <lineage>
        <taxon>Eukaryota</taxon>
        <taxon>Metazoa</taxon>
        <taxon>Chordata</taxon>
        <taxon>Craniata</taxon>
        <taxon>Vertebrata</taxon>
        <taxon>Euteleostomi</taxon>
        <taxon>Actinopterygii</taxon>
        <taxon>Neopterygii</taxon>
        <taxon>Teleostei</taxon>
        <taxon>Neoteleostei</taxon>
        <taxon>Acanthomorphata</taxon>
        <taxon>Ovalentaria</taxon>
        <taxon>Blenniimorphae</taxon>
        <taxon>Blenniiformes</taxon>
        <taxon>Gobiesocoidei</taxon>
        <taxon>Gobiesocidae</taxon>
        <taxon>Gobiesocinae</taxon>
        <taxon>Gouania</taxon>
    </lineage>
</organism>
<proteinExistence type="inferred from homology"/>
<feature type="transmembrane region" description="Helical" evidence="8">
    <location>
        <begin position="340"/>
        <end position="360"/>
    </location>
</feature>
<dbReference type="CTD" id="23155"/>
<comment type="subcellular location">
    <subcellularLocation>
        <location evidence="1">Membrane</location>
        <topology evidence="1">Multi-pass membrane protein</topology>
    </subcellularLocation>
</comment>
<dbReference type="Ensembl" id="ENSGWIT00000058977.1">
    <property type="protein sequence ID" value="ENSGWIP00000054745.1"/>
    <property type="gene ID" value="ENSGWIG00000026129.1"/>
</dbReference>
<keyword evidence="11" id="KW-1185">Reference proteome</keyword>
<evidence type="ECO:0000256" key="5">
    <source>
        <dbReference type="ARBA" id="ARBA00022989"/>
    </source>
</evidence>
<dbReference type="RefSeq" id="XP_028301217.1">
    <property type="nucleotide sequence ID" value="XM_028445416.1"/>
</dbReference>
<feature type="chain" id="PRO_5034651673" description="Chloride channel CLIC-like protein 1" evidence="9">
    <location>
        <begin position="17"/>
        <end position="569"/>
    </location>
</feature>
<dbReference type="GeneID" id="114462518"/>
<keyword evidence="5 8" id="KW-1133">Transmembrane helix</keyword>
<evidence type="ECO:0000256" key="1">
    <source>
        <dbReference type="ARBA" id="ARBA00004141"/>
    </source>
</evidence>
<evidence type="ECO:0000256" key="3">
    <source>
        <dbReference type="ARBA" id="ARBA00015571"/>
    </source>
</evidence>
<evidence type="ECO:0000256" key="8">
    <source>
        <dbReference type="SAM" id="Phobius"/>
    </source>
</evidence>
<evidence type="ECO:0000256" key="4">
    <source>
        <dbReference type="ARBA" id="ARBA00022692"/>
    </source>
</evidence>
<feature type="compositionally biased region" description="Polar residues" evidence="7">
    <location>
        <begin position="539"/>
        <end position="563"/>
    </location>
</feature>
<feature type="compositionally biased region" description="Basic and acidic residues" evidence="7">
    <location>
        <begin position="47"/>
        <end position="67"/>
    </location>
</feature>
<feature type="compositionally biased region" description="Polar residues" evidence="7">
    <location>
        <begin position="68"/>
        <end position="78"/>
    </location>
</feature>
<gene>
    <name evidence="10" type="primary">clcc1</name>
</gene>
<keyword evidence="4 8" id="KW-0812">Transmembrane</keyword>
<feature type="transmembrane region" description="Helical" evidence="8">
    <location>
        <begin position="220"/>
        <end position="237"/>
    </location>
</feature>
<dbReference type="PANTHER" id="PTHR34093">
    <property type="entry name" value="CHLORIDE CHANNEL CLIC-LIKE PROTEIN 1"/>
    <property type="match status" value="1"/>
</dbReference>
<reference evidence="10" key="2">
    <citation type="submission" date="2025-08" db="UniProtKB">
        <authorList>
            <consortium name="Ensembl"/>
        </authorList>
    </citation>
    <scope>IDENTIFICATION</scope>
</reference>
<dbReference type="OrthoDB" id="10037397at2759"/>
<evidence type="ECO:0000256" key="6">
    <source>
        <dbReference type="ARBA" id="ARBA00023136"/>
    </source>
</evidence>
<evidence type="ECO:0000313" key="11">
    <source>
        <dbReference type="Proteomes" id="UP000694680"/>
    </source>
</evidence>
<keyword evidence="9" id="KW-0732">Signal</keyword>
<evidence type="ECO:0000256" key="9">
    <source>
        <dbReference type="SAM" id="SignalP"/>
    </source>
</evidence>
<dbReference type="PANTHER" id="PTHR34093:SF1">
    <property type="entry name" value="CHLORIDE CHANNEL CLIC-LIKE PROTEIN 1"/>
    <property type="match status" value="1"/>
</dbReference>
<protein>
    <recommendedName>
        <fullName evidence="3">Chloride channel CLIC-like protein 1</fullName>
    </recommendedName>
</protein>
<accession>A0A8C5NGZ9</accession>
<evidence type="ECO:0000256" key="7">
    <source>
        <dbReference type="SAM" id="MobiDB-lite"/>
    </source>
</evidence>
<feature type="compositionally biased region" description="Basic and acidic residues" evidence="7">
    <location>
        <begin position="503"/>
        <end position="528"/>
    </location>
</feature>
<feature type="compositionally biased region" description="Polar residues" evidence="7">
    <location>
        <begin position="471"/>
        <end position="482"/>
    </location>
</feature>
<reference evidence="10" key="3">
    <citation type="submission" date="2025-09" db="UniProtKB">
        <authorList>
            <consortium name="Ensembl"/>
        </authorList>
    </citation>
    <scope>IDENTIFICATION</scope>
</reference>
<dbReference type="AlphaFoldDB" id="A0A8C5NGZ9"/>
<dbReference type="RefSeq" id="XP_028301216.1">
    <property type="nucleotide sequence ID" value="XM_028445415.1"/>
</dbReference>
<dbReference type="GO" id="GO:0005783">
    <property type="term" value="C:endoplasmic reticulum"/>
    <property type="evidence" value="ECO:0007669"/>
    <property type="project" value="TreeGrafter"/>
</dbReference>
<feature type="signal peptide" evidence="9">
    <location>
        <begin position="1"/>
        <end position="16"/>
    </location>
</feature>
<feature type="region of interest" description="Disordered" evidence="7">
    <location>
        <begin position="38"/>
        <end position="81"/>
    </location>
</feature>
<keyword evidence="6 8" id="KW-0472">Membrane</keyword>
<feature type="compositionally biased region" description="Basic and acidic residues" evidence="7">
    <location>
        <begin position="449"/>
        <end position="464"/>
    </location>
</feature>
<dbReference type="Pfam" id="PF05934">
    <property type="entry name" value="MCLC"/>
    <property type="match status" value="1"/>
</dbReference>
<dbReference type="GO" id="GO:0016020">
    <property type="term" value="C:membrane"/>
    <property type="evidence" value="ECO:0007669"/>
    <property type="project" value="UniProtKB-SubCell"/>
</dbReference>